<comment type="caution">
    <text evidence="2">The sequence shown here is derived from an EMBL/GenBank/DDBJ whole genome shotgun (WGS) entry which is preliminary data.</text>
</comment>
<sequence length="246" mass="23745">MKSNLVKGMAATALTGGALALGTGMANAAPVKPAHPAPTNPYRVTAGIAPGVTYTGDSQTGAAQFDTPWGTLKSSQGRFGVADPSGKTVFGDPRVQGPKPATEVPAALRGPANPLRPGMAAAATPAEGAPQPKKMTQSEKTAAIESSISKVSTNFGFAYAIGAMVGGVGGLVVGCPVGAVTLGLTSAATVVGTAVSPAAAALGCLVGAATFGGTGAIIGGAVVSVPVGVVSGIQQYDYLQAIGALS</sequence>
<protein>
    <submittedName>
        <fullName evidence="2">Uncharacterized protein</fullName>
    </submittedName>
</protein>
<proteinExistence type="predicted"/>
<dbReference type="Proteomes" id="UP001501035">
    <property type="component" value="Unassembled WGS sequence"/>
</dbReference>
<feature type="signal peptide" evidence="1">
    <location>
        <begin position="1"/>
        <end position="28"/>
    </location>
</feature>
<evidence type="ECO:0000313" key="3">
    <source>
        <dbReference type="Proteomes" id="UP001501035"/>
    </source>
</evidence>
<organism evidence="2 3">
    <name type="scientific">Gordonia defluvii</name>
    <dbReference type="NCBI Taxonomy" id="283718"/>
    <lineage>
        <taxon>Bacteria</taxon>
        <taxon>Bacillati</taxon>
        <taxon>Actinomycetota</taxon>
        <taxon>Actinomycetes</taxon>
        <taxon>Mycobacteriales</taxon>
        <taxon>Gordoniaceae</taxon>
        <taxon>Gordonia</taxon>
    </lineage>
</organism>
<dbReference type="RefSeq" id="WP_290707414.1">
    <property type="nucleotide sequence ID" value="NZ_BAAAVS010000025.1"/>
</dbReference>
<dbReference type="EMBL" id="BAAAVS010000025">
    <property type="protein sequence ID" value="GAA3040286.1"/>
    <property type="molecule type" value="Genomic_DNA"/>
</dbReference>
<gene>
    <name evidence="2" type="ORF">GCM10010528_20940</name>
</gene>
<feature type="chain" id="PRO_5047479023" evidence="1">
    <location>
        <begin position="29"/>
        <end position="246"/>
    </location>
</feature>
<evidence type="ECO:0000313" key="2">
    <source>
        <dbReference type="EMBL" id="GAA3040286.1"/>
    </source>
</evidence>
<accession>A0ABP6LDB4</accession>
<keyword evidence="3" id="KW-1185">Reference proteome</keyword>
<evidence type="ECO:0000256" key="1">
    <source>
        <dbReference type="SAM" id="SignalP"/>
    </source>
</evidence>
<reference evidence="3" key="1">
    <citation type="journal article" date="2019" name="Int. J. Syst. Evol. Microbiol.">
        <title>The Global Catalogue of Microorganisms (GCM) 10K type strain sequencing project: providing services to taxonomists for standard genome sequencing and annotation.</title>
        <authorList>
            <consortium name="The Broad Institute Genomics Platform"/>
            <consortium name="The Broad Institute Genome Sequencing Center for Infectious Disease"/>
            <person name="Wu L."/>
            <person name="Ma J."/>
        </authorList>
    </citation>
    <scope>NUCLEOTIDE SEQUENCE [LARGE SCALE GENOMIC DNA]</scope>
    <source>
        <strain evidence="3">JCM 14234</strain>
    </source>
</reference>
<name>A0ABP6LDB4_9ACTN</name>
<keyword evidence="1" id="KW-0732">Signal</keyword>